<dbReference type="GeneID" id="8230525"/>
<feature type="compositionally biased region" description="Basic and acidic residues" evidence="1">
    <location>
        <begin position="1"/>
        <end position="18"/>
    </location>
</feature>
<reference evidence="3" key="3">
    <citation type="submission" date="2020-05" db="UniProtKB">
        <authorList>
            <consortium name="EnsemblMetazoa"/>
        </authorList>
    </citation>
    <scope>IDENTIFICATION</scope>
    <source>
        <strain evidence="3">USDA</strain>
    </source>
</reference>
<evidence type="ECO:0000313" key="2">
    <source>
        <dbReference type="EMBL" id="EEB17133.1"/>
    </source>
</evidence>
<dbReference type="CTD" id="8230525"/>
<proteinExistence type="predicted"/>
<dbReference type="RefSeq" id="XP_002429871.1">
    <property type="nucleotide sequence ID" value="XM_002429826.1"/>
</dbReference>
<dbReference type="AlphaFoldDB" id="E0VUS7"/>
<sequence length="98" mass="11585">MDTIDLRRSPVNNTEDRLQLSQNEFDVNQDDGERRPEVPTSQKLKIPEDNNENDKCGWCFFRPDFLQRFRTPKWVLFWLCWASAMQGGAAPHSFLIRI</sequence>
<keyword evidence="4" id="KW-1185">Reference proteome</keyword>
<name>E0VUS7_PEDHC</name>
<reference evidence="2" key="2">
    <citation type="submission" date="2007-04" db="EMBL/GenBank/DDBJ databases">
        <title>The genome of the human body louse.</title>
        <authorList>
            <consortium name="The Human Body Louse Genome Consortium"/>
            <person name="Kirkness E."/>
            <person name="Walenz B."/>
            <person name="Hass B."/>
            <person name="Bruggner R."/>
            <person name="Strausberg R."/>
        </authorList>
    </citation>
    <scope>NUCLEOTIDE SEQUENCE</scope>
    <source>
        <strain evidence="2">USDA</strain>
    </source>
</reference>
<dbReference type="InParanoid" id="E0VUS7"/>
<organism>
    <name type="scientific">Pediculus humanus subsp. corporis</name>
    <name type="common">Body louse</name>
    <dbReference type="NCBI Taxonomy" id="121224"/>
    <lineage>
        <taxon>Eukaryota</taxon>
        <taxon>Metazoa</taxon>
        <taxon>Ecdysozoa</taxon>
        <taxon>Arthropoda</taxon>
        <taxon>Hexapoda</taxon>
        <taxon>Insecta</taxon>
        <taxon>Pterygota</taxon>
        <taxon>Neoptera</taxon>
        <taxon>Paraneoptera</taxon>
        <taxon>Psocodea</taxon>
        <taxon>Troctomorpha</taxon>
        <taxon>Phthiraptera</taxon>
        <taxon>Anoplura</taxon>
        <taxon>Pediculidae</taxon>
        <taxon>Pediculus</taxon>
    </lineage>
</organism>
<dbReference type="Proteomes" id="UP000009046">
    <property type="component" value="Unassembled WGS sequence"/>
</dbReference>
<accession>E0VUS7</accession>
<dbReference type="EMBL" id="DS235793">
    <property type="protein sequence ID" value="EEB17133.1"/>
    <property type="molecule type" value="Genomic_DNA"/>
</dbReference>
<dbReference type="VEuPathDB" id="VectorBase:PHUM454310"/>
<dbReference type="KEGG" id="phu:Phum_PHUM454310"/>
<evidence type="ECO:0000256" key="1">
    <source>
        <dbReference type="SAM" id="MobiDB-lite"/>
    </source>
</evidence>
<reference evidence="2" key="1">
    <citation type="submission" date="2007-04" db="EMBL/GenBank/DDBJ databases">
        <title>Annotation of Pediculus humanus corporis strain USDA.</title>
        <authorList>
            <person name="Kirkness E."/>
            <person name="Hannick L."/>
            <person name="Hass B."/>
            <person name="Bruggner R."/>
            <person name="Lawson D."/>
            <person name="Bidwell S."/>
            <person name="Joardar V."/>
            <person name="Caler E."/>
            <person name="Walenz B."/>
            <person name="Inman J."/>
            <person name="Schobel S."/>
            <person name="Galinsky K."/>
            <person name="Amedeo P."/>
            <person name="Strausberg R."/>
        </authorList>
    </citation>
    <scope>NUCLEOTIDE SEQUENCE</scope>
    <source>
        <strain evidence="2">USDA</strain>
    </source>
</reference>
<protein>
    <submittedName>
        <fullName evidence="2 3">Uncharacterized protein</fullName>
    </submittedName>
</protein>
<dbReference type="HOGENOM" id="CLU_2336099_0_0_1"/>
<feature type="region of interest" description="Disordered" evidence="1">
    <location>
        <begin position="1"/>
        <end position="47"/>
    </location>
</feature>
<dbReference type="OrthoDB" id="5062115at2759"/>
<gene>
    <name evidence="3" type="primary">8230525</name>
    <name evidence="2" type="ORF">Phum_PHUM454310</name>
</gene>
<dbReference type="EMBL" id="AAZO01005532">
    <property type="status" value="NOT_ANNOTATED_CDS"/>
    <property type="molecule type" value="Genomic_DNA"/>
</dbReference>
<evidence type="ECO:0000313" key="4">
    <source>
        <dbReference type="Proteomes" id="UP000009046"/>
    </source>
</evidence>
<evidence type="ECO:0000313" key="3">
    <source>
        <dbReference type="EnsemblMetazoa" id="PHUM454310-PA"/>
    </source>
</evidence>
<dbReference type="EnsemblMetazoa" id="PHUM454310-RA">
    <property type="protein sequence ID" value="PHUM454310-PA"/>
    <property type="gene ID" value="PHUM454310"/>
</dbReference>